<keyword evidence="10" id="KW-1185">Reference proteome</keyword>
<dbReference type="AlphaFoldDB" id="A0A8H7WE81"/>
<evidence type="ECO:0000256" key="4">
    <source>
        <dbReference type="ARBA" id="ARBA00023136"/>
    </source>
</evidence>
<dbReference type="EMBL" id="JAFJYH010000038">
    <property type="protein sequence ID" value="KAG4423162.1"/>
    <property type="molecule type" value="Genomic_DNA"/>
</dbReference>
<evidence type="ECO:0000313" key="10">
    <source>
        <dbReference type="Proteomes" id="UP000664132"/>
    </source>
</evidence>
<evidence type="ECO:0000256" key="1">
    <source>
        <dbReference type="ARBA" id="ARBA00004141"/>
    </source>
</evidence>
<dbReference type="Proteomes" id="UP000664132">
    <property type="component" value="Unassembled WGS sequence"/>
</dbReference>
<feature type="domain" description="Rhodopsin" evidence="8">
    <location>
        <begin position="28"/>
        <end position="272"/>
    </location>
</feature>
<evidence type="ECO:0000256" key="7">
    <source>
        <dbReference type="SAM" id="Phobius"/>
    </source>
</evidence>
<dbReference type="OrthoDB" id="3923077at2759"/>
<comment type="caution">
    <text evidence="9">The sequence shown here is derived from an EMBL/GenBank/DDBJ whole genome shotgun (WGS) entry which is preliminary data.</text>
</comment>
<feature type="compositionally biased region" description="Low complexity" evidence="6">
    <location>
        <begin position="351"/>
        <end position="360"/>
    </location>
</feature>
<feature type="transmembrane region" description="Helical" evidence="7">
    <location>
        <begin position="87"/>
        <end position="111"/>
    </location>
</feature>
<organism evidence="9 10">
    <name type="scientific">Cadophora malorum</name>
    <dbReference type="NCBI Taxonomy" id="108018"/>
    <lineage>
        <taxon>Eukaryota</taxon>
        <taxon>Fungi</taxon>
        <taxon>Dikarya</taxon>
        <taxon>Ascomycota</taxon>
        <taxon>Pezizomycotina</taxon>
        <taxon>Leotiomycetes</taxon>
        <taxon>Helotiales</taxon>
        <taxon>Ploettnerulaceae</taxon>
        <taxon>Cadophora</taxon>
    </lineage>
</organism>
<dbReference type="GO" id="GO:0016020">
    <property type="term" value="C:membrane"/>
    <property type="evidence" value="ECO:0007669"/>
    <property type="project" value="UniProtKB-SubCell"/>
</dbReference>
<comment type="subcellular location">
    <subcellularLocation>
        <location evidence="1">Membrane</location>
        <topology evidence="1">Multi-pass membrane protein</topology>
    </subcellularLocation>
</comment>
<evidence type="ECO:0000256" key="2">
    <source>
        <dbReference type="ARBA" id="ARBA00022692"/>
    </source>
</evidence>
<name>A0A8H7WE81_9HELO</name>
<evidence type="ECO:0000256" key="6">
    <source>
        <dbReference type="SAM" id="MobiDB-lite"/>
    </source>
</evidence>
<feature type="transmembrane region" description="Helical" evidence="7">
    <location>
        <begin position="240"/>
        <end position="267"/>
    </location>
</feature>
<proteinExistence type="inferred from homology"/>
<accession>A0A8H7WE81</accession>
<keyword evidence="3 7" id="KW-1133">Transmembrane helix</keyword>
<feature type="transmembrane region" description="Helical" evidence="7">
    <location>
        <begin position="14"/>
        <end position="34"/>
    </location>
</feature>
<dbReference type="PANTHER" id="PTHR33048">
    <property type="entry name" value="PTH11-LIKE INTEGRAL MEMBRANE PROTEIN (AFU_ORTHOLOGUE AFUA_5G11245)"/>
    <property type="match status" value="1"/>
</dbReference>
<comment type="similarity">
    <text evidence="5">Belongs to the SAT4 family.</text>
</comment>
<feature type="transmembrane region" description="Helical" evidence="7">
    <location>
        <begin position="208"/>
        <end position="228"/>
    </location>
</feature>
<keyword evidence="4 7" id="KW-0472">Membrane</keyword>
<keyword evidence="2 7" id="KW-0812">Transmembrane</keyword>
<dbReference type="InterPro" id="IPR049326">
    <property type="entry name" value="Rhodopsin_dom_fungi"/>
</dbReference>
<protein>
    <recommendedName>
        <fullName evidence="8">Rhodopsin domain-containing protein</fullName>
    </recommendedName>
</protein>
<evidence type="ECO:0000256" key="5">
    <source>
        <dbReference type="ARBA" id="ARBA00038359"/>
    </source>
</evidence>
<dbReference type="Pfam" id="PF20684">
    <property type="entry name" value="Fung_rhodopsin"/>
    <property type="match status" value="1"/>
</dbReference>
<evidence type="ECO:0000313" key="9">
    <source>
        <dbReference type="EMBL" id="KAG4423162.1"/>
    </source>
</evidence>
<feature type="transmembrane region" description="Helical" evidence="7">
    <location>
        <begin position="176"/>
        <end position="196"/>
    </location>
</feature>
<evidence type="ECO:0000259" key="8">
    <source>
        <dbReference type="Pfam" id="PF20684"/>
    </source>
</evidence>
<feature type="transmembrane region" description="Helical" evidence="7">
    <location>
        <begin position="46"/>
        <end position="67"/>
    </location>
</feature>
<feature type="region of interest" description="Disordered" evidence="6">
    <location>
        <begin position="331"/>
        <end position="367"/>
    </location>
</feature>
<feature type="transmembrane region" description="Helical" evidence="7">
    <location>
        <begin position="123"/>
        <end position="152"/>
    </location>
</feature>
<dbReference type="PANTHER" id="PTHR33048:SF96">
    <property type="entry name" value="INTEGRAL MEMBRANE PROTEIN"/>
    <property type="match status" value="1"/>
</dbReference>
<reference evidence="9" key="1">
    <citation type="submission" date="2021-02" db="EMBL/GenBank/DDBJ databases">
        <title>Genome sequence Cadophora malorum strain M34.</title>
        <authorList>
            <person name="Stefanovic E."/>
            <person name="Vu D."/>
            <person name="Scully C."/>
            <person name="Dijksterhuis J."/>
            <person name="Roader J."/>
            <person name="Houbraken J."/>
        </authorList>
    </citation>
    <scope>NUCLEOTIDE SEQUENCE</scope>
    <source>
        <strain evidence="9">M34</strain>
    </source>
</reference>
<evidence type="ECO:0000256" key="3">
    <source>
        <dbReference type="ARBA" id="ARBA00022989"/>
    </source>
</evidence>
<gene>
    <name evidence="9" type="ORF">IFR04_003660</name>
</gene>
<sequence length="536" mass="60284">MNAVEKKGPELQSLALALISLAWLGVALRAYTRFYIVKKITWDDRFVAASLVFYSIYCSFVLVGVQYGTGRLDADLDVEDLLTAHRYWYYCEWAYVITMCLIKVAITILYLRLFIEKWQRRVIWITLITVILTGLAYLLAVVLQCVPIPYIWHRYNPNTTHKGVCLPRGIVLGGTYIHSAVSAVSDFTLAGLPIVLLWNVRFAFWKKFWIGVMMGLGAIAVVATLIRLRFIESLVIKKDFLYHTFGVAIWSTVEPGIALFAVCLSVLRPLAARFWDIRLVRTIVTLRVEPVPAQEEAYGTLQSESTHLETDLAIQSRLRDGDIEAAMIEVVPSEPMRPSHTSERRQEPQMQQLESSSELSKATVSGDEGAVTLELDREMTNPTMLPLRVTFAGLDVPELFLNPTWIHIEYSKTTPRVFVVQDPELGSLSEAVLTVLASAALCNVVMVHENHATLRSIIWVEVVAFRQWTLVGGIQDRFVGVWIEDIVTLHTSLLLIEESLSGDSFGSKNSVLIGGVLKLEPEPFSFCDVWCGQDRG</sequence>
<dbReference type="InterPro" id="IPR052337">
    <property type="entry name" value="SAT4-like"/>
</dbReference>